<sequence>MTLVPGPHGLLVAPGYPRRFPVTGAAAVTVGEVVLVREGPGLRTLADVARRWPALLDHEARHAAQWARWGGPVGFLPAYAAATVWSWLRTGDRHSANHFERAAGLADGGYRENPPRPLGPALVSLVRGAPARLPALSRGSRGRARPSRRRRRPTAA</sequence>
<proteinExistence type="predicted"/>
<evidence type="ECO:0000313" key="3">
    <source>
        <dbReference type="Proteomes" id="UP001596122"/>
    </source>
</evidence>
<dbReference type="EMBL" id="JBHSLD010000007">
    <property type="protein sequence ID" value="MFC5380947.1"/>
    <property type="molecule type" value="Genomic_DNA"/>
</dbReference>
<feature type="region of interest" description="Disordered" evidence="1">
    <location>
        <begin position="134"/>
        <end position="156"/>
    </location>
</feature>
<gene>
    <name evidence="2" type="ORF">ACFPJ6_09100</name>
</gene>
<organism evidence="2 3">
    <name type="scientific">Aquipuribacter nitratireducens</name>
    <dbReference type="NCBI Taxonomy" id="650104"/>
    <lineage>
        <taxon>Bacteria</taxon>
        <taxon>Bacillati</taxon>
        <taxon>Actinomycetota</taxon>
        <taxon>Actinomycetes</taxon>
        <taxon>Micrococcales</taxon>
        <taxon>Intrasporangiaceae</taxon>
        <taxon>Aquipuribacter</taxon>
    </lineage>
</organism>
<protein>
    <recommendedName>
        <fullName evidence="4">DUF4157 domain-containing protein</fullName>
    </recommendedName>
</protein>
<reference evidence="3" key="1">
    <citation type="journal article" date="2019" name="Int. J. Syst. Evol. Microbiol.">
        <title>The Global Catalogue of Microorganisms (GCM) 10K type strain sequencing project: providing services to taxonomists for standard genome sequencing and annotation.</title>
        <authorList>
            <consortium name="The Broad Institute Genomics Platform"/>
            <consortium name="The Broad Institute Genome Sequencing Center for Infectious Disease"/>
            <person name="Wu L."/>
            <person name="Ma J."/>
        </authorList>
    </citation>
    <scope>NUCLEOTIDE SEQUENCE [LARGE SCALE GENOMIC DNA]</scope>
    <source>
        <strain evidence="3">CCUG 43114</strain>
    </source>
</reference>
<evidence type="ECO:0000256" key="1">
    <source>
        <dbReference type="SAM" id="MobiDB-lite"/>
    </source>
</evidence>
<evidence type="ECO:0008006" key="4">
    <source>
        <dbReference type="Google" id="ProtNLM"/>
    </source>
</evidence>
<comment type="caution">
    <text evidence="2">The sequence shown here is derived from an EMBL/GenBank/DDBJ whole genome shotgun (WGS) entry which is preliminary data.</text>
</comment>
<keyword evidence="3" id="KW-1185">Reference proteome</keyword>
<evidence type="ECO:0000313" key="2">
    <source>
        <dbReference type="EMBL" id="MFC5380947.1"/>
    </source>
</evidence>
<feature type="compositionally biased region" description="Basic residues" evidence="1">
    <location>
        <begin position="140"/>
        <end position="156"/>
    </location>
</feature>
<dbReference type="RefSeq" id="WP_340270811.1">
    <property type="nucleotide sequence ID" value="NZ_JBBEOG010000008.1"/>
</dbReference>
<accession>A0ABW0GND9</accession>
<name>A0ABW0GND9_9MICO</name>
<dbReference type="Proteomes" id="UP001596122">
    <property type="component" value="Unassembled WGS sequence"/>
</dbReference>